<evidence type="ECO:0000256" key="3">
    <source>
        <dbReference type="ARBA" id="ARBA00022840"/>
    </source>
</evidence>
<dbReference type="Pfam" id="PF00437">
    <property type="entry name" value="T2SSE"/>
    <property type="match status" value="1"/>
</dbReference>
<feature type="domain" description="Bacterial type II secretion system protein E" evidence="4">
    <location>
        <begin position="400"/>
        <end position="414"/>
    </location>
</feature>
<organism evidence="5 6">
    <name type="scientific">Candidatus Nomurabacteria bacterium RIFCSPHIGHO2_01_FULL_42_16</name>
    <dbReference type="NCBI Taxonomy" id="1801743"/>
    <lineage>
        <taxon>Bacteria</taxon>
        <taxon>Candidatus Nomuraibacteriota</taxon>
    </lineage>
</organism>
<dbReference type="Gene3D" id="3.30.300.160">
    <property type="entry name" value="Type II secretion system, protein E, N-terminal domain"/>
    <property type="match status" value="1"/>
</dbReference>
<dbReference type="Proteomes" id="UP000178059">
    <property type="component" value="Unassembled WGS sequence"/>
</dbReference>
<dbReference type="PANTHER" id="PTHR30258:SF1">
    <property type="entry name" value="PROTEIN TRANSPORT PROTEIN HOFB HOMOLOG"/>
    <property type="match status" value="1"/>
</dbReference>
<dbReference type="AlphaFoldDB" id="A0A1F6VK58"/>
<dbReference type="EMBL" id="MFTT01000014">
    <property type="protein sequence ID" value="OGI70030.1"/>
    <property type="molecule type" value="Genomic_DNA"/>
</dbReference>
<dbReference type="GO" id="GO:0005524">
    <property type="term" value="F:ATP binding"/>
    <property type="evidence" value="ECO:0007669"/>
    <property type="project" value="UniProtKB-KW"/>
</dbReference>
<dbReference type="Pfam" id="PF05157">
    <property type="entry name" value="MshEN"/>
    <property type="match status" value="1"/>
</dbReference>
<dbReference type="CDD" id="cd01129">
    <property type="entry name" value="PulE-GspE-like"/>
    <property type="match status" value="1"/>
</dbReference>
<proteinExistence type="inferred from homology"/>
<dbReference type="GO" id="GO:0005886">
    <property type="term" value="C:plasma membrane"/>
    <property type="evidence" value="ECO:0007669"/>
    <property type="project" value="TreeGrafter"/>
</dbReference>
<name>A0A1F6VK58_9BACT</name>
<evidence type="ECO:0000313" key="5">
    <source>
        <dbReference type="EMBL" id="OGI70030.1"/>
    </source>
</evidence>
<dbReference type="InterPro" id="IPR037257">
    <property type="entry name" value="T2SS_E_N_sf"/>
</dbReference>
<dbReference type="STRING" id="1801743.A2824_03650"/>
<comment type="similarity">
    <text evidence="1">Belongs to the GSP E family.</text>
</comment>
<evidence type="ECO:0000256" key="2">
    <source>
        <dbReference type="ARBA" id="ARBA00022741"/>
    </source>
</evidence>
<dbReference type="Gene3D" id="3.40.50.300">
    <property type="entry name" value="P-loop containing nucleotide triphosphate hydrolases"/>
    <property type="match status" value="1"/>
</dbReference>
<dbReference type="PROSITE" id="PS00662">
    <property type="entry name" value="T2SP_E"/>
    <property type="match status" value="1"/>
</dbReference>
<keyword evidence="3" id="KW-0067">ATP-binding</keyword>
<evidence type="ECO:0000313" key="6">
    <source>
        <dbReference type="Proteomes" id="UP000178059"/>
    </source>
</evidence>
<dbReference type="PANTHER" id="PTHR30258">
    <property type="entry name" value="TYPE II SECRETION SYSTEM PROTEIN GSPE-RELATED"/>
    <property type="match status" value="1"/>
</dbReference>
<dbReference type="InterPro" id="IPR027417">
    <property type="entry name" value="P-loop_NTPase"/>
</dbReference>
<protein>
    <recommendedName>
        <fullName evidence="4">Bacterial type II secretion system protein E domain-containing protein</fullName>
    </recommendedName>
</protein>
<gene>
    <name evidence="5" type="ORF">A2824_03650</name>
</gene>
<dbReference type="SUPFAM" id="SSF52540">
    <property type="entry name" value="P-loop containing nucleoside triphosphate hydrolases"/>
    <property type="match status" value="1"/>
</dbReference>
<dbReference type="InterPro" id="IPR003593">
    <property type="entry name" value="AAA+_ATPase"/>
</dbReference>
<comment type="caution">
    <text evidence="5">The sequence shown here is derived from an EMBL/GenBank/DDBJ whole genome shotgun (WGS) entry which is preliminary data.</text>
</comment>
<evidence type="ECO:0000256" key="1">
    <source>
        <dbReference type="ARBA" id="ARBA00006611"/>
    </source>
</evidence>
<dbReference type="SMART" id="SM00382">
    <property type="entry name" value="AAA"/>
    <property type="match status" value="1"/>
</dbReference>
<dbReference type="InterPro" id="IPR007831">
    <property type="entry name" value="T2SS_GspE_N"/>
</dbReference>
<evidence type="ECO:0000259" key="4">
    <source>
        <dbReference type="PROSITE" id="PS00662"/>
    </source>
</evidence>
<accession>A0A1F6VK58</accession>
<sequence>MTFLEQLASQGVIGENQIEAILRRAEEKFAGDIDQALLEFGLPEDTLLNLKGNFYNLPIKKVDTRTFDPEVLKYIGEDSAVHYRVVPLRVENKVLEVGIANPENTEALDALQFIFSKTGTPFKIFLISKDDLNSILNGYRGISPGKTEKALSQFDIDIGAESAGGAIGSEGVVIEKEVGPEALKAAGGGEEAKIVEEAPIIKIVAVLLRTAVEGLASDIHIENIGEKVKVRFRVDGVLHTSLTLPLNVYAGVVARIKILSKLRLDEKRKPQDGGFSAKIEGRKIDFRVSTLPTYYGEKVAIRILDTEKGVKTLDRLGMSPRHLEMVHEAISRPYGLILITGPTGSGKTTTLYAMLNELDREKDNIVSLEDPVEYHIPGVNQSQVMPEIGYTFASGLRSILRQDPDIVMVGEIRDKETASLAIQAALTGHLVLSTLHTNNAIGVIPRLVDMGVDPYLIAPTLLLTMAQRLVPVVCDDSRKKIPMDEGVKTIIEKEFSGLPEAFRKNIIVPSETYDVVPSAECPLGTSGRTGVYEMFMVDKEIEDVILKNPIEPEIWKAVRAKGMLSMKEDAILKALRGEVPMREVYNL</sequence>
<reference evidence="5 6" key="1">
    <citation type="journal article" date="2016" name="Nat. Commun.">
        <title>Thousands of microbial genomes shed light on interconnected biogeochemical processes in an aquifer system.</title>
        <authorList>
            <person name="Anantharaman K."/>
            <person name="Brown C.T."/>
            <person name="Hug L.A."/>
            <person name="Sharon I."/>
            <person name="Castelle C.J."/>
            <person name="Probst A.J."/>
            <person name="Thomas B.C."/>
            <person name="Singh A."/>
            <person name="Wilkins M.J."/>
            <person name="Karaoz U."/>
            <person name="Brodie E.L."/>
            <person name="Williams K.H."/>
            <person name="Hubbard S.S."/>
            <person name="Banfield J.F."/>
        </authorList>
    </citation>
    <scope>NUCLEOTIDE SEQUENCE [LARGE SCALE GENOMIC DNA]</scope>
</reference>
<dbReference type="Gene3D" id="3.30.450.90">
    <property type="match status" value="1"/>
</dbReference>
<dbReference type="SUPFAM" id="SSF160246">
    <property type="entry name" value="EspE N-terminal domain-like"/>
    <property type="match status" value="1"/>
</dbReference>
<keyword evidence="2" id="KW-0547">Nucleotide-binding</keyword>
<dbReference type="GO" id="GO:0016887">
    <property type="term" value="F:ATP hydrolysis activity"/>
    <property type="evidence" value="ECO:0007669"/>
    <property type="project" value="TreeGrafter"/>
</dbReference>
<dbReference type="InterPro" id="IPR001482">
    <property type="entry name" value="T2SS/T4SS_dom"/>
</dbReference>